<sequence>MDLFTNTQCDNQKEKLNKSEPEVIVNVDYFKEQNKIFENTNNSNPFYDKNVLFSKKLKGNKYSEFQIIGNFGGWADDSELTIETDYYIISNTLMNEIKSNPLHPIIENLNNVLNVYSAAEKKKIRNYKYKNLQIISEESFLRFVENRCKEINDTVTLNLINKLK</sequence>
<accession>A0A2V4A0H0</accession>
<organism evidence="1 2">
    <name type="scientific">Marinifilum breve</name>
    <dbReference type="NCBI Taxonomy" id="2184082"/>
    <lineage>
        <taxon>Bacteria</taxon>
        <taxon>Pseudomonadati</taxon>
        <taxon>Bacteroidota</taxon>
        <taxon>Bacteroidia</taxon>
        <taxon>Marinilabiliales</taxon>
        <taxon>Marinifilaceae</taxon>
    </lineage>
</organism>
<keyword evidence="2" id="KW-1185">Reference proteome</keyword>
<evidence type="ECO:0000313" key="1">
    <source>
        <dbReference type="EMBL" id="PXY02375.1"/>
    </source>
</evidence>
<gene>
    <name evidence="1" type="ORF">DF185_06930</name>
</gene>
<proteinExistence type="predicted"/>
<evidence type="ECO:0000313" key="2">
    <source>
        <dbReference type="Proteomes" id="UP000248079"/>
    </source>
</evidence>
<comment type="caution">
    <text evidence="1">The sequence shown here is derived from an EMBL/GenBank/DDBJ whole genome shotgun (WGS) entry which is preliminary data.</text>
</comment>
<name>A0A2V4A0H0_9BACT</name>
<dbReference type="AlphaFoldDB" id="A0A2V4A0H0"/>
<protein>
    <submittedName>
        <fullName evidence="1">Uncharacterized protein</fullName>
    </submittedName>
</protein>
<dbReference type="EMBL" id="QFLI01000002">
    <property type="protein sequence ID" value="PXY02375.1"/>
    <property type="molecule type" value="Genomic_DNA"/>
</dbReference>
<reference evidence="1 2" key="1">
    <citation type="submission" date="2018-05" db="EMBL/GenBank/DDBJ databases">
        <title>Marinifilum breve JC075T sp. nov., a marine bacterium isolated from Yongle Blue Hole in the South China Sea.</title>
        <authorList>
            <person name="Fu T."/>
        </authorList>
    </citation>
    <scope>NUCLEOTIDE SEQUENCE [LARGE SCALE GENOMIC DNA]</scope>
    <source>
        <strain evidence="1 2">JC075</strain>
    </source>
</reference>
<dbReference type="OrthoDB" id="1371436at2"/>
<dbReference type="RefSeq" id="WP_110360008.1">
    <property type="nucleotide sequence ID" value="NZ_QFLI01000002.1"/>
</dbReference>
<dbReference type="Proteomes" id="UP000248079">
    <property type="component" value="Unassembled WGS sequence"/>
</dbReference>